<keyword evidence="6" id="KW-0132">Cell division</keyword>
<accession>A0A0H3BK87</accession>
<dbReference type="GO" id="GO:0016887">
    <property type="term" value="F:ATP hydrolysis activity"/>
    <property type="evidence" value="ECO:0007669"/>
    <property type="project" value="InterPro"/>
</dbReference>
<dbReference type="AlphaFoldDB" id="A0A0H3BK87"/>
<name>A0A0H3BK87_TREPS</name>
<evidence type="ECO:0000259" key="5">
    <source>
        <dbReference type="SMART" id="SM00382"/>
    </source>
</evidence>
<keyword evidence="2" id="KW-0067">ATP-binding</keyword>
<dbReference type="InterPro" id="IPR003959">
    <property type="entry name" value="ATPase_AAA_core"/>
</dbReference>
<dbReference type="KEGG" id="tpp:TPASS_0330"/>
<sequence length="598" mass="67729">MHSGQQLLEKNSIIISGLPPWAQELSKKYCSKTVNLYFVHGNIRDFLPHRDIQGSFSFVRINDYISEVIFGNRDIIVFYDKSAGLTFCLQEMLSAYLERMHAQYPTEALADFLSRDPVKAFAYLERYFIMNMKQNKRMVLIIDYSESLVPSEDIANLSETDRYCFVTLNRWANDPVFTNEDISVVMLTENITDINSRFTASPSTVKIHIPLPNEETRIRFLEYLKTQEEILVLERGLNTEKIGKLTSGLNLVNLHQLAAETYQTIDANGKPEDNISRLSHTDSATLQFLKRKKQEIIEHEAGGLLEFVDTSCDLSYVAGNVFVKKRLYNAVRAIKQGRADVLPMGYLISGPIGTGKSFMVSAFAGEIGIPMVRLCNFQATQPGITQSNLEKTLNILKALTPVAVMVDEADAVFGRRNAPAGESRIFAQIAGFMGNTQHRGNIIWFLITSRPDLLPIDLKRQGRAEEHLALFYPETTKEKTEIFEALKKKLRIKLKDVHVPAIIRRIKFAVSGSDLEAILVRAQLTAAMESRTMVTTQDITRTIEDFIPPAYPHEIELQNLVAVLECTGKEMLPARYQHLDRSKLVADIRELKLLMGEK</sequence>
<comment type="similarity">
    <text evidence="3">Belongs to the AAA ATPase family. Highly divergent.</text>
</comment>
<organism evidence="6 7">
    <name type="scientific">Treponema pallidum subsp. pallidum (strain SS14)</name>
    <dbReference type="NCBI Taxonomy" id="455434"/>
    <lineage>
        <taxon>Bacteria</taxon>
        <taxon>Pseudomonadati</taxon>
        <taxon>Spirochaetota</taxon>
        <taxon>Spirochaetia</taxon>
        <taxon>Spirochaetales</taxon>
        <taxon>Treponemataceae</taxon>
        <taxon>Treponema</taxon>
    </lineage>
</organism>
<dbReference type="PANTHER" id="PTHR42960">
    <property type="entry name" value="YCF46 PROTEIN"/>
    <property type="match status" value="1"/>
</dbReference>
<evidence type="ECO:0000256" key="2">
    <source>
        <dbReference type="ARBA" id="ARBA00022840"/>
    </source>
</evidence>
<dbReference type="SMART" id="SM00382">
    <property type="entry name" value="AAA"/>
    <property type="match status" value="1"/>
</dbReference>
<dbReference type="RefSeq" id="WP_012460541.1">
    <property type="nucleotide sequence ID" value="NC_010741.1"/>
</dbReference>
<dbReference type="PATRIC" id="fig|455434.6.peg.331"/>
<protein>
    <recommendedName>
        <fullName evidence="4">Uncharacterized AAA domain-containing protein ycf46</fullName>
    </recommendedName>
</protein>
<dbReference type="CDD" id="cd19481">
    <property type="entry name" value="RecA-like_protease"/>
    <property type="match status" value="1"/>
</dbReference>
<dbReference type="GO" id="GO:0051301">
    <property type="term" value="P:cell division"/>
    <property type="evidence" value="ECO:0007669"/>
    <property type="project" value="UniProtKB-KW"/>
</dbReference>
<evidence type="ECO:0000256" key="4">
    <source>
        <dbReference type="ARBA" id="ARBA00040480"/>
    </source>
</evidence>
<gene>
    <name evidence="6" type="ordered locus">TPASS_0330</name>
</gene>
<dbReference type="PANTHER" id="PTHR42960:SF1">
    <property type="entry name" value="YCF46 PROTEIN"/>
    <property type="match status" value="1"/>
</dbReference>
<evidence type="ECO:0000256" key="3">
    <source>
        <dbReference type="ARBA" id="ARBA00038088"/>
    </source>
</evidence>
<reference evidence="6 7" key="1">
    <citation type="journal article" date="2008" name="BMC Microbiol.">
        <title>Complete genome sequence of Treponema pallidum ssp. pallidum strain SS14 determined with oligonucleotide arrays.</title>
        <authorList>
            <person name="Matejkova P."/>
            <person name="Strouhal M."/>
            <person name="Smajs D."/>
            <person name="Norris S.J."/>
            <person name="Palzkill T."/>
            <person name="Petrosino J.F."/>
            <person name="Sodergren E."/>
            <person name="Norton J.E."/>
            <person name="Singh J."/>
            <person name="Richmond T.A."/>
            <person name="Molla M.N."/>
            <person name="Albert T.J."/>
            <person name="Weinstock G.M."/>
        </authorList>
    </citation>
    <scope>NUCLEOTIDE SEQUENCE [LARGE SCALE GENOMIC DNA]</scope>
    <source>
        <strain evidence="6 7">SS14</strain>
    </source>
</reference>
<evidence type="ECO:0000256" key="1">
    <source>
        <dbReference type="ARBA" id="ARBA00022741"/>
    </source>
</evidence>
<evidence type="ECO:0000313" key="7">
    <source>
        <dbReference type="Proteomes" id="UP000001202"/>
    </source>
</evidence>
<feature type="domain" description="AAA+ ATPase" evidence="5">
    <location>
        <begin position="342"/>
        <end position="474"/>
    </location>
</feature>
<keyword evidence="1" id="KW-0547">Nucleotide-binding</keyword>
<dbReference type="InterPro" id="IPR003593">
    <property type="entry name" value="AAA+_ATPase"/>
</dbReference>
<dbReference type="EMBL" id="CP000805">
    <property type="protein sequence ID" value="ACD70756.1"/>
    <property type="molecule type" value="Genomic_DNA"/>
</dbReference>
<dbReference type="InterPro" id="IPR052381">
    <property type="entry name" value="AAA_domain_protein"/>
</dbReference>
<proteinExistence type="inferred from homology"/>
<dbReference type="Gene3D" id="3.40.50.300">
    <property type="entry name" value="P-loop containing nucleotide triphosphate hydrolases"/>
    <property type="match status" value="1"/>
</dbReference>
<dbReference type="Pfam" id="PF00004">
    <property type="entry name" value="AAA"/>
    <property type="match status" value="1"/>
</dbReference>
<keyword evidence="6" id="KW-0131">Cell cycle</keyword>
<dbReference type="Gene3D" id="1.10.8.60">
    <property type="match status" value="1"/>
</dbReference>
<dbReference type="SUPFAM" id="SSF52540">
    <property type="entry name" value="P-loop containing nucleoside triphosphate hydrolases"/>
    <property type="match status" value="2"/>
</dbReference>
<evidence type="ECO:0000313" key="6">
    <source>
        <dbReference type="EMBL" id="ACD70756.1"/>
    </source>
</evidence>
<dbReference type="GO" id="GO:0005524">
    <property type="term" value="F:ATP binding"/>
    <property type="evidence" value="ECO:0007669"/>
    <property type="project" value="UniProtKB-KW"/>
</dbReference>
<dbReference type="InterPro" id="IPR027417">
    <property type="entry name" value="P-loop_NTPase"/>
</dbReference>
<dbReference type="Proteomes" id="UP000001202">
    <property type="component" value="Chromosome"/>
</dbReference>